<sequence length="158" mass="16105">MTSPKTSGPAARLAAASFLALAMMLPLSATASAAEVTQFLEDTQCQVDSIGEDLEKATTQLSTLPADLRSEVEDAVGNAQAATDEANAALAQAAADPFGDGRAVLALTDAQVALDAASAQLRYVADKTVAQGADVGSTLRDVQNTIDHLRGETSRAAS</sequence>
<evidence type="ECO:0000313" key="4">
    <source>
        <dbReference type="Proteomes" id="UP000289805"/>
    </source>
</evidence>
<feature type="chain" id="PRO_5020516321" evidence="1">
    <location>
        <begin position="34"/>
        <end position="158"/>
    </location>
</feature>
<keyword evidence="1" id="KW-0732">Signal</keyword>
<name>A0A4Q1KR35_9CELL</name>
<proteinExistence type="predicted"/>
<feature type="signal peptide" evidence="1">
    <location>
        <begin position="1"/>
        <end position="33"/>
    </location>
</feature>
<protein>
    <submittedName>
        <fullName evidence="3">Uncharacterized protein</fullName>
    </submittedName>
</protein>
<dbReference type="RefSeq" id="WP_030152358.1">
    <property type="nucleotide sequence ID" value="NZ_JOFV01000014.1"/>
</dbReference>
<dbReference type="Proteomes" id="UP000289805">
    <property type="component" value="Unassembled WGS sequence"/>
</dbReference>
<evidence type="ECO:0000256" key="1">
    <source>
        <dbReference type="SAM" id="SignalP"/>
    </source>
</evidence>
<dbReference type="OrthoDB" id="5148221at2"/>
<gene>
    <name evidence="2" type="ORF">EQW73_16135</name>
    <name evidence="3" type="ORF">EQW78_15235</name>
</gene>
<dbReference type="EMBL" id="SDJR01000012">
    <property type="protein sequence ID" value="RXR22739.1"/>
    <property type="molecule type" value="Genomic_DNA"/>
</dbReference>
<accession>A0A4Q1KR35</accession>
<evidence type="ECO:0000313" key="5">
    <source>
        <dbReference type="Proteomes" id="UP000290517"/>
    </source>
</evidence>
<dbReference type="Proteomes" id="UP000290517">
    <property type="component" value="Unassembled WGS sequence"/>
</dbReference>
<evidence type="ECO:0000313" key="2">
    <source>
        <dbReference type="EMBL" id="RXR22739.1"/>
    </source>
</evidence>
<comment type="caution">
    <text evidence="3">The sequence shown here is derived from an EMBL/GenBank/DDBJ whole genome shotgun (WGS) entry which is preliminary data.</text>
</comment>
<reference evidence="4 5" key="1">
    <citation type="submission" date="2019-01" db="EMBL/GenBank/DDBJ databases">
        <title>Oerskovia turbata Genome sequencing and assembly.</title>
        <authorList>
            <person name="Dou T."/>
        </authorList>
    </citation>
    <scope>NUCLEOTIDE SEQUENCE [LARGE SCALE GENOMIC DNA]</scope>
    <source>
        <strain evidence="3 4">JCM12123</strain>
        <strain evidence="2 5">JCM3160</strain>
    </source>
</reference>
<dbReference type="AlphaFoldDB" id="A0A4Q1KR35"/>
<organism evidence="3 4">
    <name type="scientific">Oerskovia turbata</name>
    <dbReference type="NCBI Taxonomy" id="1713"/>
    <lineage>
        <taxon>Bacteria</taxon>
        <taxon>Bacillati</taxon>
        <taxon>Actinomycetota</taxon>
        <taxon>Actinomycetes</taxon>
        <taxon>Micrococcales</taxon>
        <taxon>Cellulomonadaceae</taxon>
        <taxon>Oerskovia</taxon>
    </lineage>
</organism>
<keyword evidence="5" id="KW-1185">Reference proteome</keyword>
<dbReference type="STRING" id="1713.GCA_000718325_02875"/>
<dbReference type="EMBL" id="SDJQ01000020">
    <property type="protein sequence ID" value="RXR32075.1"/>
    <property type="molecule type" value="Genomic_DNA"/>
</dbReference>
<evidence type="ECO:0000313" key="3">
    <source>
        <dbReference type="EMBL" id="RXR32075.1"/>
    </source>
</evidence>